<name>A0A852VVW9_PSEA5</name>
<gene>
    <name evidence="5" type="ORF">HDA37_000425</name>
</gene>
<comment type="caution">
    <text evidence="5">The sequence shown here is derived from an EMBL/GenBank/DDBJ whole genome shotgun (WGS) entry which is preliminary data.</text>
</comment>
<evidence type="ECO:0000259" key="4">
    <source>
        <dbReference type="PROSITE" id="PS50932"/>
    </source>
</evidence>
<dbReference type="Gene3D" id="1.10.260.40">
    <property type="entry name" value="lambda repressor-like DNA-binding domains"/>
    <property type="match status" value="1"/>
</dbReference>
<evidence type="ECO:0000256" key="3">
    <source>
        <dbReference type="ARBA" id="ARBA00023163"/>
    </source>
</evidence>
<dbReference type="CDD" id="cd01574">
    <property type="entry name" value="PBP1_LacI"/>
    <property type="match status" value="1"/>
</dbReference>
<dbReference type="AlphaFoldDB" id="A0A852VVW9"/>
<dbReference type="Pfam" id="PF00356">
    <property type="entry name" value="LacI"/>
    <property type="match status" value="1"/>
</dbReference>
<proteinExistence type="predicted"/>
<evidence type="ECO:0000256" key="1">
    <source>
        <dbReference type="ARBA" id="ARBA00023015"/>
    </source>
</evidence>
<keyword evidence="3" id="KW-0804">Transcription</keyword>
<dbReference type="Gene3D" id="3.40.50.2300">
    <property type="match status" value="2"/>
</dbReference>
<dbReference type="SUPFAM" id="SSF47413">
    <property type="entry name" value="lambda repressor-like DNA-binding domains"/>
    <property type="match status" value="1"/>
</dbReference>
<organism evidence="5 6">
    <name type="scientific">Pseudonocardia alni</name>
    <name type="common">Amycolata alni</name>
    <dbReference type="NCBI Taxonomy" id="33907"/>
    <lineage>
        <taxon>Bacteria</taxon>
        <taxon>Bacillati</taxon>
        <taxon>Actinomycetota</taxon>
        <taxon>Actinomycetes</taxon>
        <taxon>Pseudonocardiales</taxon>
        <taxon>Pseudonocardiaceae</taxon>
        <taxon>Pseudonocardia</taxon>
    </lineage>
</organism>
<dbReference type="GO" id="GO:0003700">
    <property type="term" value="F:DNA-binding transcription factor activity"/>
    <property type="evidence" value="ECO:0007669"/>
    <property type="project" value="TreeGrafter"/>
</dbReference>
<reference evidence="5 6" key="1">
    <citation type="submission" date="2020-07" db="EMBL/GenBank/DDBJ databases">
        <title>Sequencing the genomes of 1000 actinobacteria strains.</title>
        <authorList>
            <person name="Klenk H.-P."/>
        </authorList>
    </citation>
    <scope>NUCLEOTIDE SEQUENCE [LARGE SCALE GENOMIC DNA]</scope>
    <source>
        <strain evidence="5 6">DSM 44749</strain>
    </source>
</reference>
<dbReference type="InterPro" id="IPR046335">
    <property type="entry name" value="LacI/GalR-like_sensor"/>
</dbReference>
<evidence type="ECO:0000313" key="6">
    <source>
        <dbReference type="Proteomes" id="UP000549695"/>
    </source>
</evidence>
<evidence type="ECO:0000256" key="2">
    <source>
        <dbReference type="ARBA" id="ARBA00023125"/>
    </source>
</evidence>
<protein>
    <submittedName>
        <fullName evidence="5">DNA-binding LacI/PurR family transcriptional regulator</fullName>
    </submittedName>
</protein>
<keyword evidence="6" id="KW-1185">Reference proteome</keyword>
<dbReference type="InterPro" id="IPR028082">
    <property type="entry name" value="Peripla_BP_I"/>
</dbReference>
<keyword evidence="2 5" id="KW-0238">DNA-binding</keyword>
<dbReference type="PANTHER" id="PTHR30146">
    <property type="entry name" value="LACI-RELATED TRANSCRIPTIONAL REPRESSOR"/>
    <property type="match status" value="1"/>
</dbReference>
<dbReference type="PROSITE" id="PS50932">
    <property type="entry name" value="HTH_LACI_2"/>
    <property type="match status" value="1"/>
</dbReference>
<dbReference type="Proteomes" id="UP000549695">
    <property type="component" value="Unassembled WGS sequence"/>
</dbReference>
<dbReference type="RefSeq" id="WP_253068320.1">
    <property type="nucleotide sequence ID" value="NZ_BAAAJZ010000011.1"/>
</dbReference>
<dbReference type="PANTHER" id="PTHR30146:SF109">
    <property type="entry name" value="HTH-TYPE TRANSCRIPTIONAL REGULATOR GALS"/>
    <property type="match status" value="1"/>
</dbReference>
<feature type="domain" description="HTH lacI-type" evidence="4">
    <location>
        <begin position="15"/>
        <end position="69"/>
    </location>
</feature>
<keyword evidence="1" id="KW-0805">Transcription regulation</keyword>
<dbReference type="Pfam" id="PF13377">
    <property type="entry name" value="Peripla_BP_3"/>
    <property type="match status" value="1"/>
</dbReference>
<dbReference type="InterPro" id="IPR010982">
    <property type="entry name" value="Lambda_DNA-bd_dom_sf"/>
</dbReference>
<dbReference type="SUPFAM" id="SSF53822">
    <property type="entry name" value="Periplasmic binding protein-like I"/>
    <property type="match status" value="1"/>
</dbReference>
<dbReference type="SMART" id="SM00354">
    <property type="entry name" value="HTH_LACI"/>
    <property type="match status" value="1"/>
</dbReference>
<dbReference type="EMBL" id="JACCCZ010000001">
    <property type="protein sequence ID" value="NYG00140.1"/>
    <property type="molecule type" value="Genomic_DNA"/>
</dbReference>
<accession>A0A852VVW9</accession>
<dbReference type="PROSITE" id="PS00356">
    <property type="entry name" value="HTH_LACI_1"/>
    <property type="match status" value="1"/>
</dbReference>
<dbReference type="GO" id="GO:0000976">
    <property type="term" value="F:transcription cis-regulatory region binding"/>
    <property type="evidence" value="ECO:0007669"/>
    <property type="project" value="TreeGrafter"/>
</dbReference>
<dbReference type="CDD" id="cd01392">
    <property type="entry name" value="HTH_LacI"/>
    <property type="match status" value="1"/>
</dbReference>
<evidence type="ECO:0000313" key="5">
    <source>
        <dbReference type="EMBL" id="NYG00140.1"/>
    </source>
</evidence>
<dbReference type="InterPro" id="IPR000843">
    <property type="entry name" value="HTH_LacI"/>
</dbReference>
<sequence length="345" mass="36303">MGIAMEPGPRPQRAPSMFDVARRAGVSHQTVSRVLNAHPNVRESTRVRVRTAIEELGYRPNRAARTLVTGRDRVLGVVAPRSTLFGPVSLLAAFEEQAVGAGFGVSVVRVREIDGGSVRQAVQRHLDGQVAGIVVIAPVASVAEALDTVPRDVPLVTVDGDPDQQLPMATVDQVEGGRIATEHLLAAGHATVWHVAGPTDWFDAAGRAAGWVAALHAAGAEVPPVMAADWSADAGYRAGELMARMPEVTAVFAANDALATGLLHAFHDRGRSIPGDVSVVGFDDVPVSAHLIPPLTSLRADFEAVAREALDLLLNHEAGPDVSQAVHRKIAPVLVSRDSVGPPPR</sequence>
<dbReference type="GeneID" id="98050257"/>